<name>A0A485K6Q1_9STRA</name>
<feature type="transmembrane region" description="Helical" evidence="1">
    <location>
        <begin position="680"/>
        <end position="705"/>
    </location>
</feature>
<evidence type="ECO:0000313" key="4">
    <source>
        <dbReference type="Proteomes" id="UP000332933"/>
    </source>
</evidence>
<feature type="transmembrane region" description="Helical" evidence="1">
    <location>
        <begin position="1535"/>
        <end position="1561"/>
    </location>
</feature>
<accession>A0A485K6Q1</accession>
<dbReference type="EMBL" id="VJMH01000003">
    <property type="protein sequence ID" value="KAF0720746.1"/>
    <property type="molecule type" value="Genomic_DNA"/>
</dbReference>
<sequence length="1778" mass="197568">MTAVAPLSIKTPSPPSSLMTHHWSHRVLGLVFVATSGAMTAVYLTILDAFVQNDYFWTDFNASGTQTFVSDVFNTQLWNTSTPATLPLFTRDVASEKDYSQPQAFISVQATDARRIAVEVLRSIPAAIAGLRSQSTAQTTRSLTHYCWLDFNHQWEVAHTAARQARCRANYTANGVMYLESMLRNTDWMAWYAMWGAQFQVTYGSAIDESAGGNAWLSQTTTAMASFSIDMEVAYWTANGVTEFELSWHNRHVGGFDNVMVVHNALQSYAMPLHHVQYARRSGWTSVIASMGVYNDFHFASVRDVSLVRNASNSFVMKNPRLFSRNAETLWCELLAQELGPAYAIDILYVEPPALAVAIYSQFVRLWKQGIQSRPLLNERYRSFVALPAVALDMVPPAFVQNTTVQYYGGNPLCYQGIPQSYVQQPFGFDDTCSQPFQPFAITPSPINLIMALSLQLGASGIAPTIQSVGSICALAQTQACHAVLSGAISLWNDWSSPALAAPTLMDDLVALQIKFMQYASVNDTPTILFQPILDGGDPHWSFYGWLHIVEWLQGAREVVSFQGDSSTWVLMSKPYVQDSFQIDSKSIPSRMSHAIWLLLCYMCGISGFVLTIVFIYVLYERGQFCGQNLYFFSPVVGLVWIGRPLLLVRGLTAMTMLSSANIQLVIIDGFTRLLVVKRFFFEVLIVSGETLWLTFAINDILLIASRRHTYATSVVSCCLVWLVTFILEMAWPFQPLATVHRTCNVTNLDAQISCVTGSVTVGSLSRLFVLGWIQGICLLVSNCVARSVSKEEEANVPVVVPAVASHFLVAREQHGLYFDSVSSPLCGLIPLHSRGTTYAFSAILWMLIPLNPRIFGDRALRLESTGMTTPIIAVTKPNLHATTTRLHFTQIIITFVAVAFLIGSAFSSALFFYVLEGQLNNDFLWVGFNATGMQPFLLAWYNNELNFRPPNSQLNMAQGSQAQWYNSTSTVSISASFQYASTMQFEEISLINIVQGLRISNPCDLPWIATQYCWVDFGRKWEMAYTSKRQIRCQNMMTTNGAVYLDSILRNTNLKYFQSCWGNALEIGLFHDLRESQVGLGWIASLPSALSSMDEVAYWHSFGVSSFIVQWQNYKSLGVVETLDIQSATGVLYPLTLKASTGTYTFQVQTSMKMYWGWGSDLWAITHNDTDLGGASLIRRSGRFAFQNHTMETIVLQNQSLVPLDPGFEFVQGILGPFGTIDLVHVPCPLSLLQLVQSFSDTATTISLLNVEAQVPLHDASQSLSSAPTLWMQTYSSTRGGNFLCPMNAANSPLAGAGASVWFSVQGSCTVRLAEVIYTSQSLSLVALIASGAFESCNPTRTSCVSIQDACSNTTYAADICVKALLPVYNWTLDYMPRATRLDLFTQASAVQAKLLRMGIDIVQYAQLNDSSPIELLRATLFSPTDPYFILFSWMLVLEWVNGLREVVSFQGDVGSFQALSSYVASITSTPNALEIPRNLAYYCQLCIQYTTAMAFAITFFTLLYTMCARGYIEGLNMFEINRVGGIVWIGRPFLVLRSIVAIVVLATSQAALGISGIFTTIHSPKPTGWQWLSTLLAGSETCWLIIVLTDLLLVVTKDHSNRYSFKSSILGTLLSILLTATSPVTPSFHVARSCAATQLDFQLVCHAGVVQIGDPRRTLQLVVLTAAVVVICFAWEKWSNPTFRLPTHRLSLLLPAGGYYFFHKKPWIFHQTLYLDNASAFICGLITFSTNRRVYLLDIKTWRTHMITIDADFDPRLLSVHTFDQRRIALSVPLVI</sequence>
<keyword evidence="1" id="KW-1133">Transmembrane helix</keyword>
<evidence type="ECO:0000256" key="1">
    <source>
        <dbReference type="SAM" id="Phobius"/>
    </source>
</evidence>
<feature type="transmembrane region" description="Helical" evidence="1">
    <location>
        <begin position="1609"/>
        <end position="1627"/>
    </location>
</feature>
<protein>
    <submittedName>
        <fullName evidence="3">Aste57867_88 protein</fullName>
    </submittedName>
</protein>
<reference evidence="3 4" key="1">
    <citation type="submission" date="2019-03" db="EMBL/GenBank/DDBJ databases">
        <authorList>
            <person name="Gaulin E."/>
            <person name="Dumas B."/>
        </authorList>
    </citation>
    <scope>NUCLEOTIDE SEQUENCE [LARGE SCALE GENOMIC DNA]</scope>
    <source>
        <strain evidence="3">CBS 568.67</strain>
    </source>
</reference>
<feature type="transmembrane region" description="Helical" evidence="1">
    <location>
        <begin position="1660"/>
        <end position="1677"/>
    </location>
</feature>
<keyword evidence="4" id="KW-1185">Reference proteome</keyword>
<feature type="transmembrane region" description="Helical" evidence="1">
    <location>
        <begin position="1573"/>
        <end position="1597"/>
    </location>
</feature>
<reference evidence="2" key="2">
    <citation type="submission" date="2019-06" db="EMBL/GenBank/DDBJ databases">
        <title>Genomics analysis of Aphanomyces spp. identifies a new class of oomycete effector associated with host adaptation.</title>
        <authorList>
            <person name="Gaulin E."/>
        </authorList>
    </citation>
    <scope>NUCLEOTIDE SEQUENCE</scope>
    <source>
        <strain evidence="2">CBS 578.67</strain>
    </source>
</reference>
<evidence type="ECO:0000313" key="2">
    <source>
        <dbReference type="EMBL" id="KAF0720746.1"/>
    </source>
</evidence>
<feature type="transmembrane region" description="Helical" evidence="1">
    <location>
        <begin position="711"/>
        <end position="732"/>
    </location>
</feature>
<dbReference type="EMBL" id="CAADRA010000003">
    <property type="protein sequence ID" value="VFT77314.1"/>
    <property type="molecule type" value="Genomic_DNA"/>
</dbReference>
<proteinExistence type="predicted"/>
<gene>
    <name evidence="3" type="primary">Aste57867_88</name>
    <name evidence="2" type="ORF">As57867_000088</name>
    <name evidence="3" type="ORF">ASTE57867_88</name>
</gene>
<feature type="transmembrane region" description="Helical" evidence="1">
    <location>
        <begin position="595"/>
        <end position="618"/>
    </location>
</feature>
<feature type="transmembrane region" description="Helical" evidence="1">
    <location>
        <begin position="625"/>
        <end position="642"/>
    </location>
</feature>
<dbReference type="OrthoDB" id="78891at2759"/>
<organism evidence="3 4">
    <name type="scientific">Aphanomyces stellatus</name>
    <dbReference type="NCBI Taxonomy" id="120398"/>
    <lineage>
        <taxon>Eukaryota</taxon>
        <taxon>Sar</taxon>
        <taxon>Stramenopiles</taxon>
        <taxon>Oomycota</taxon>
        <taxon>Saprolegniomycetes</taxon>
        <taxon>Saprolegniales</taxon>
        <taxon>Verrucalvaceae</taxon>
        <taxon>Aphanomyces</taxon>
    </lineage>
</organism>
<feature type="transmembrane region" description="Helical" evidence="1">
    <location>
        <begin position="1494"/>
        <end position="1514"/>
    </location>
</feature>
<feature type="transmembrane region" description="Helical" evidence="1">
    <location>
        <begin position="892"/>
        <end position="916"/>
    </location>
</feature>
<keyword evidence="1" id="KW-0812">Transmembrane</keyword>
<evidence type="ECO:0000313" key="3">
    <source>
        <dbReference type="EMBL" id="VFT77314.1"/>
    </source>
</evidence>
<feature type="transmembrane region" description="Helical" evidence="1">
    <location>
        <begin position="27"/>
        <end position="46"/>
    </location>
</feature>
<dbReference type="Proteomes" id="UP000332933">
    <property type="component" value="Unassembled WGS sequence"/>
</dbReference>
<keyword evidence="1" id="KW-0472">Membrane</keyword>